<evidence type="ECO:0000259" key="2">
    <source>
        <dbReference type="Pfam" id="PF00881"/>
    </source>
</evidence>
<dbReference type="EMBL" id="CP036287">
    <property type="protein sequence ID" value="QDU68055.1"/>
    <property type="molecule type" value="Genomic_DNA"/>
</dbReference>
<proteinExistence type="predicted"/>
<name>A0A518BM45_9BACT</name>
<feature type="compositionally biased region" description="Low complexity" evidence="1">
    <location>
        <begin position="20"/>
        <end position="30"/>
    </location>
</feature>
<dbReference type="PANTHER" id="PTHR42741">
    <property type="entry name" value="NITROREDUCTASE FAMILY PROTEIN"/>
    <property type="match status" value="1"/>
</dbReference>
<dbReference type="PANTHER" id="PTHR42741:SF3">
    <property type="entry name" value="NITROREDUCTASE FAMILY PROTEIN"/>
    <property type="match status" value="1"/>
</dbReference>
<dbReference type="InterPro" id="IPR000415">
    <property type="entry name" value="Nitroreductase-like"/>
</dbReference>
<keyword evidence="4" id="KW-1185">Reference proteome</keyword>
<feature type="domain" description="Nitroreductase" evidence="2">
    <location>
        <begin position="357"/>
        <end position="556"/>
    </location>
</feature>
<evidence type="ECO:0000313" key="4">
    <source>
        <dbReference type="Proteomes" id="UP000316921"/>
    </source>
</evidence>
<accession>A0A518BM45</accession>
<dbReference type="SUPFAM" id="SSF55469">
    <property type="entry name" value="FMN-dependent nitroreductase-like"/>
    <property type="match status" value="2"/>
</dbReference>
<sequence length="572" mass="62579">MALWNKWWPRKGRAPQSNSPVAAPADAPVPGPGAELRIVRAYHERTKHHLHRYAEGPAELDWENQPDPFRRFDGSPTVELPLPQEDPGTAYGQALVEGRVAAAPLDQAGISRLLYDSLAISAWKEAGETRWSLRVNPSSGNLHPTEGYLLLPSLGVEGLGESAGVYHYAPREHLLERRAALPADLWEDLGLARGSFLVALSSIHWREAWKYGERAYRYCQHDVGHALAALAVGASGLGWRVRLVQGIGTRDLGRMIGLPDTDEDPGPEAEYPDCLVSVSPDGSEPALPPSVIARFDGLDWHGTPNALSPDHVEWDVIEVTAKAALQPSGAPPCAPWQREVSGRPPVAATGSLRQIVRQRRSALAFDGRTGMSAETFFRIMESCMPRAGRVPFATLPWSPRVHLAVFVHRVDGLTPGLYWLQRDPASQEATRSACREEFLWLPAEGAPEDLPLSLVLPMNLRSQAASISCGQAIAADGAFSLGMIAEFDRSLDEHGAWFYPRLYWEAGAIGQVLYLEAEAVGLRSTGIGCFLDDPMHSILGLKSRSLQSLYHFAVGKPVDDERLTDRPAYPAP</sequence>
<dbReference type="Pfam" id="PF00881">
    <property type="entry name" value="Nitroreductase"/>
    <property type="match status" value="1"/>
</dbReference>
<feature type="region of interest" description="Disordered" evidence="1">
    <location>
        <begin position="1"/>
        <end position="30"/>
    </location>
</feature>
<protein>
    <submittedName>
        <fullName evidence="3">Nitroreductase family protein</fullName>
    </submittedName>
</protein>
<evidence type="ECO:0000256" key="1">
    <source>
        <dbReference type="SAM" id="MobiDB-lite"/>
    </source>
</evidence>
<reference evidence="3 4" key="1">
    <citation type="submission" date="2019-02" db="EMBL/GenBank/DDBJ databases">
        <title>Deep-cultivation of Planctomycetes and their phenomic and genomic characterization uncovers novel biology.</title>
        <authorList>
            <person name="Wiegand S."/>
            <person name="Jogler M."/>
            <person name="Boedeker C."/>
            <person name="Pinto D."/>
            <person name="Vollmers J."/>
            <person name="Rivas-Marin E."/>
            <person name="Kohn T."/>
            <person name="Peeters S.H."/>
            <person name="Heuer A."/>
            <person name="Rast P."/>
            <person name="Oberbeckmann S."/>
            <person name="Bunk B."/>
            <person name="Jeske O."/>
            <person name="Meyerdierks A."/>
            <person name="Storesund J.E."/>
            <person name="Kallscheuer N."/>
            <person name="Luecker S."/>
            <person name="Lage O.M."/>
            <person name="Pohl T."/>
            <person name="Merkel B.J."/>
            <person name="Hornburger P."/>
            <person name="Mueller R.-W."/>
            <person name="Bruemmer F."/>
            <person name="Labrenz M."/>
            <person name="Spormann A.M."/>
            <person name="Op den Camp H."/>
            <person name="Overmann J."/>
            <person name="Amann R."/>
            <person name="Jetten M.S.M."/>
            <person name="Mascher T."/>
            <person name="Medema M.H."/>
            <person name="Devos D.P."/>
            <person name="Kaster A.-K."/>
            <person name="Ovreas L."/>
            <person name="Rohde M."/>
            <person name="Galperin M.Y."/>
            <person name="Jogler C."/>
        </authorList>
    </citation>
    <scope>NUCLEOTIDE SEQUENCE [LARGE SCALE GENOMIC DNA]</scope>
    <source>
        <strain evidence="3 4">Pla133</strain>
    </source>
</reference>
<gene>
    <name evidence="3" type="ORF">Pla133_31470</name>
</gene>
<dbReference type="CDD" id="cd02142">
    <property type="entry name" value="McbC_SagB-like_oxidoreductase"/>
    <property type="match status" value="2"/>
</dbReference>
<dbReference type="GO" id="GO:0016491">
    <property type="term" value="F:oxidoreductase activity"/>
    <property type="evidence" value="ECO:0007669"/>
    <property type="project" value="InterPro"/>
</dbReference>
<dbReference type="KEGG" id="pbap:Pla133_31470"/>
<organism evidence="3 4">
    <name type="scientific">Engelhardtia mirabilis</name>
    <dbReference type="NCBI Taxonomy" id="2528011"/>
    <lineage>
        <taxon>Bacteria</taxon>
        <taxon>Pseudomonadati</taxon>
        <taxon>Planctomycetota</taxon>
        <taxon>Planctomycetia</taxon>
        <taxon>Planctomycetia incertae sedis</taxon>
        <taxon>Engelhardtia</taxon>
    </lineage>
</organism>
<dbReference type="Proteomes" id="UP000316921">
    <property type="component" value="Chromosome"/>
</dbReference>
<dbReference type="AlphaFoldDB" id="A0A518BM45"/>
<dbReference type="InterPro" id="IPR029479">
    <property type="entry name" value="Nitroreductase"/>
</dbReference>
<dbReference type="RefSeq" id="WP_145066743.1">
    <property type="nucleotide sequence ID" value="NZ_CP036287.1"/>
</dbReference>
<dbReference type="Gene3D" id="3.40.109.10">
    <property type="entry name" value="NADH Oxidase"/>
    <property type="match status" value="2"/>
</dbReference>
<evidence type="ECO:0000313" key="3">
    <source>
        <dbReference type="EMBL" id="QDU68055.1"/>
    </source>
</evidence>